<gene>
    <name evidence="1" type="ORF">EH32_03395</name>
</gene>
<reference evidence="1 2" key="1">
    <citation type="submission" date="2014-04" db="EMBL/GenBank/DDBJ databases">
        <title>A comprehensive comparison of genomes of Erythrobacter spp. Strains.</title>
        <authorList>
            <person name="Zheng Q."/>
        </authorList>
    </citation>
    <scope>NUCLEOTIDE SEQUENCE [LARGE SCALE GENOMIC DNA]</scope>
    <source>
        <strain evidence="1 2">DSM 8509</strain>
    </source>
</reference>
<protein>
    <submittedName>
        <fullName evidence="1">Uncharacterized protein</fullName>
    </submittedName>
</protein>
<name>A0A074M9W6_9SPHN</name>
<sequence>MLMNTERFSNLLALESFGTQKETRQGSGSERHIVAANLSLEKASILDPRNDRPCLLTRHHRSAL</sequence>
<evidence type="ECO:0000313" key="2">
    <source>
        <dbReference type="Proteomes" id="UP000027866"/>
    </source>
</evidence>
<proteinExistence type="predicted"/>
<comment type="caution">
    <text evidence="1">The sequence shown here is derived from an EMBL/GenBank/DDBJ whole genome shotgun (WGS) entry which is preliminary data.</text>
</comment>
<accession>A0A074M9W6</accession>
<evidence type="ECO:0000313" key="1">
    <source>
        <dbReference type="EMBL" id="KEO89560.1"/>
    </source>
</evidence>
<organism evidence="1 2">
    <name type="scientific">Erythrobacter litoralis</name>
    <dbReference type="NCBI Taxonomy" id="39960"/>
    <lineage>
        <taxon>Bacteria</taxon>
        <taxon>Pseudomonadati</taxon>
        <taxon>Pseudomonadota</taxon>
        <taxon>Alphaproteobacteria</taxon>
        <taxon>Sphingomonadales</taxon>
        <taxon>Erythrobacteraceae</taxon>
        <taxon>Erythrobacter/Porphyrobacter group</taxon>
        <taxon>Erythrobacter</taxon>
    </lineage>
</organism>
<dbReference type="EMBL" id="JMIX01000014">
    <property type="protein sequence ID" value="KEO89560.1"/>
    <property type="molecule type" value="Genomic_DNA"/>
</dbReference>
<keyword evidence="2" id="KW-1185">Reference proteome</keyword>
<dbReference type="AlphaFoldDB" id="A0A074M9W6"/>
<dbReference type="Proteomes" id="UP000027866">
    <property type="component" value="Unassembled WGS sequence"/>
</dbReference>